<dbReference type="Pfam" id="PF10263">
    <property type="entry name" value="SprT-like"/>
    <property type="match status" value="1"/>
</dbReference>
<protein>
    <recommendedName>
        <fullName evidence="1">SprT-like domain-containing protein</fullName>
    </recommendedName>
</protein>
<proteinExistence type="predicted"/>
<evidence type="ECO:0000313" key="2">
    <source>
        <dbReference type="EMBL" id="KKM65498.1"/>
    </source>
</evidence>
<gene>
    <name evidence="2" type="ORF">LCGC14_1490690</name>
</gene>
<feature type="domain" description="SprT-like" evidence="1">
    <location>
        <begin position="38"/>
        <end position="131"/>
    </location>
</feature>
<dbReference type="EMBL" id="LAZR01010714">
    <property type="protein sequence ID" value="KKM65498.1"/>
    <property type="molecule type" value="Genomic_DNA"/>
</dbReference>
<dbReference type="AlphaFoldDB" id="A0A0F9J7H6"/>
<dbReference type="InterPro" id="IPR006640">
    <property type="entry name" value="SprT-like_domain"/>
</dbReference>
<comment type="caution">
    <text evidence="2">The sequence shown here is derived from an EMBL/GenBank/DDBJ whole genome shotgun (WGS) entry which is preliminary data.</text>
</comment>
<sequence length="152" mass="18121">MTKKAKAQNKVRNHIEFRGGEFLVITPRIVRYWWGICNLALFNGKLHPPTEIVIKSLKDCYGFIEANEKRVRIAISSANVTRELFLTALVHEMVHQWEYETYGCMAHHGKRFYAWRNRVKKIGLDLELDIYEPDYFTYGEKQLYKRRHKDTL</sequence>
<reference evidence="2" key="1">
    <citation type="journal article" date="2015" name="Nature">
        <title>Complex archaea that bridge the gap between prokaryotes and eukaryotes.</title>
        <authorList>
            <person name="Spang A."/>
            <person name="Saw J.H."/>
            <person name="Jorgensen S.L."/>
            <person name="Zaremba-Niedzwiedzka K."/>
            <person name="Martijn J."/>
            <person name="Lind A.E."/>
            <person name="van Eijk R."/>
            <person name="Schleper C."/>
            <person name="Guy L."/>
            <person name="Ettema T.J."/>
        </authorList>
    </citation>
    <scope>NUCLEOTIDE SEQUENCE</scope>
</reference>
<organism evidence="2">
    <name type="scientific">marine sediment metagenome</name>
    <dbReference type="NCBI Taxonomy" id="412755"/>
    <lineage>
        <taxon>unclassified sequences</taxon>
        <taxon>metagenomes</taxon>
        <taxon>ecological metagenomes</taxon>
    </lineage>
</organism>
<accession>A0A0F9J7H6</accession>
<dbReference type="GO" id="GO:0006950">
    <property type="term" value="P:response to stress"/>
    <property type="evidence" value="ECO:0007669"/>
    <property type="project" value="UniProtKB-ARBA"/>
</dbReference>
<evidence type="ECO:0000259" key="1">
    <source>
        <dbReference type="Pfam" id="PF10263"/>
    </source>
</evidence>
<name>A0A0F9J7H6_9ZZZZ</name>